<dbReference type="AlphaFoldDB" id="A0AAF1A0T0"/>
<feature type="domain" description="Reverse transcriptase zinc-binding" evidence="1">
    <location>
        <begin position="176"/>
        <end position="261"/>
    </location>
</feature>
<dbReference type="InterPro" id="IPR026960">
    <property type="entry name" value="RVT-Znf"/>
</dbReference>
<dbReference type="PANTHER" id="PTHR36617:SF16">
    <property type="entry name" value="OS04G0516500 PROTEIN"/>
    <property type="match status" value="1"/>
</dbReference>
<keyword evidence="3" id="KW-1185">Reference proteome</keyword>
<gene>
    <name evidence="2" type="ORF">MTR67_049174</name>
</gene>
<protein>
    <recommendedName>
        <fullName evidence="1">Reverse transcriptase zinc-binding domain-containing protein</fullName>
    </recommendedName>
</protein>
<proteinExistence type="predicted"/>
<reference evidence="2" key="1">
    <citation type="submission" date="2023-08" db="EMBL/GenBank/DDBJ databases">
        <title>A de novo genome assembly of Solanum verrucosum Schlechtendal, a Mexican diploid species geographically isolated from the other diploid A-genome species in potato relatives.</title>
        <authorList>
            <person name="Hosaka K."/>
        </authorList>
    </citation>
    <scope>NUCLEOTIDE SEQUENCE</scope>
    <source>
        <tissue evidence="2">Young leaves</tissue>
    </source>
</reference>
<evidence type="ECO:0000259" key="1">
    <source>
        <dbReference type="Pfam" id="PF13966"/>
    </source>
</evidence>
<dbReference type="EMBL" id="CP133622">
    <property type="protein sequence ID" value="WMV55789.1"/>
    <property type="molecule type" value="Genomic_DNA"/>
</dbReference>
<sequence>MITGKKQGGLGIKNLKNQSKALKLKWLWRYAHEPHSMWSKVIKLKYGEMDSWVTKEATNPYGVTVWRSIRNWWPFLRNHITITVHNGVRTQFWKDRWLGNQNLSEIFPDIFDLALHKDRTVAEMWSPQGWDLSLRRNLNDWEVCRLVEFFKRLESFQGLKEGEDCLWWTEHNKGSYKVSSGYKVMNRAPLTLNWPWRQIWKTKIPLKVACFTWLLAKEAVLTHENLRKRNNILVTHCCLCGEAAETVRHLFLHCKITDQLWKIFINLRGIQWTMPSMIVDTLSSWEEAGIEAKNISYWRTIPACIWWTIWRERNARSFEDRSGSLQIIKTDCILLREKEGLTSQPYPGLPGLLTECQLKQVENYPDAPPGFLNYPDVPPGFPNYPTVPPGFWNYPAAPPDFPNYPAVPPGFPNYPAAPPGFMNYPAAALDSVDIQSVDQEIQWLKQSNGFCYQFRSF</sequence>
<dbReference type="PANTHER" id="PTHR36617">
    <property type="entry name" value="PROTEIN, PUTATIVE-RELATED"/>
    <property type="match status" value="1"/>
</dbReference>
<organism evidence="2 3">
    <name type="scientific">Solanum verrucosum</name>
    <dbReference type="NCBI Taxonomy" id="315347"/>
    <lineage>
        <taxon>Eukaryota</taxon>
        <taxon>Viridiplantae</taxon>
        <taxon>Streptophyta</taxon>
        <taxon>Embryophyta</taxon>
        <taxon>Tracheophyta</taxon>
        <taxon>Spermatophyta</taxon>
        <taxon>Magnoliopsida</taxon>
        <taxon>eudicotyledons</taxon>
        <taxon>Gunneridae</taxon>
        <taxon>Pentapetalae</taxon>
        <taxon>asterids</taxon>
        <taxon>lamiids</taxon>
        <taxon>Solanales</taxon>
        <taxon>Solanaceae</taxon>
        <taxon>Solanoideae</taxon>
        <taxon>Solaneae</taxon>
        <taxon>Solanum</taxon>
    </lineage>
</organism>
<dbReference type="Proteomes" id="UP001234989">
    <property type="component" value="Chromosome 11"/>
</dbReference>
<accession>A0AAF1A0T0</accession>
<name>A0AAF1A0T0_SOLVR</name>
<dbReference type="Pfam" id="PF13966">
    <property type="entry name" value="zf-RVT"/>
    <property type="match status" value="1"/>
</dbReference>
<evidence type="ECO:0000313" key="2">
    <source>
        <dbReference type="EMBL" id="WMV55789.1"/>
    </source>
</evidence>
<evidence type="ECO:0000313" key="3">
    <source>
        <dbReference type="Proteomes" id="UP001234989"/>
    </source>
</evidence>